<gene>
    <name evidence="1" type="ORF">HNQ70_003557</name>
</gene>
<keyword evidence="2" id="KW-1185">Reference proteome</keyword>
<dbReference type="EMBL" id="JACHGB010000007">
    <property type="protein sequence ID" value="MBB5273527.1"/>
    <property type="molecule type" value="Genomic_DNA"/>
</dbReference>
<sequence length="154" mass="16504">MAQDVLFAGTLAWAGHDPAKPFTYESFDRATRLQFTGGAALDASAPGQFHGDDRFANPETLMLGSLMQCHFLTFMAVASKSGATVLAYSDSGSGELGRKDNGKTGFTSVTLRPKVTFADPAHAAKLAEFHERAHRNCFMSNSVNFPVTVEPDLG</sequence>
<comment type="caution">
    <text evidence="1">The sequence shown here is derived from an EMBL/GenBank/DDBJ whole genome shotgun (WGS) entry which is preliminary data.</text>
</comment>
<dbReference type="Proteomes" id="UP000532440">
    <property type="component" value="Unassembled WGS sequence"/>
</dbReference>
<protein>
    <submittedName>
        <fullName evidence="1">Organic hydroperoxide reductase OsmC/OhrA</fullName>
    </submittedName>
</protein>
<dbReference type="Gene3D" id="3.30.300.20">
    <property type="match status" value="1"/>
</dbReference>
<dbReference type="InterPro" id="IPR036102">
    <property type="entry name" value="OsmC/Ohrsf"/>
</dbReference>
<evidence type="ECO:0000313" key="2">
    <source>
        <dbReference type="Proteomes" id="UP000532440"/>
    </source>
</evidence>
<dbReference type="PANTHER" id="PTHR42830:SF2">
    <property type="entry name" value="OSMC_OHR FAMILY PROTEIN"/>
    <property type="match status" value="1"/>
</dbReference>
<name>A0A7W8HK42_9BURK</name>
<dbReference type="InterPro" id="IPR015946">
    <property type="entry name" value="KH_dom-like_a/b"/>
</dbReference>
<dbReference type="Pfam" id="PF02566">
    <property type="entry name" value="OsmC"/>
    <property type="match status" value="1"/>
</dbReference>
<dbReference type="InterPro" id="IPR052707">
    <property type="entry name" value="OsmC_Ohr_Peroxiredoxin"/>
</dbReference>
<dbReference type="SUPFAM" id="SSF82784">
    <property type="entry name" value="OsmC-like"/>
    <property type="match status" value="1"/>
</dbReference>
<dbReference type="RefSeq" id="WP_183970239.1">
    <property type="nucleotide sequence ID" value="NZ_BAABEW010000020.1"/>
</dbReference>
<proteinExistence type="predicted"/>
<accession>A0A7W8HK42</accession>
<dbReference type="PANTHER" id="PTHR42830">
    <property type="entry name" value="OSMOTICALLY INDUCIBLE FAMILY PROTEIN"/>
    <property type="match status" value="1"/>
</dbReference>
<reference evidence="1 2" key="1">
    <citation type="submission" date="2020-08" db="EMBL/GenBank/DDBJ databases">
        <title>Genomic Encyclopedia of Type Strains, Phase IV (KMG-IV): sequencing the most valuable type-strain genomes for metagenomic binning, comparative biology and taxonomic classification.</title>
        <authorList>
            <person name="Goeker M."/>
        </authorList>
    </citation>
    <scope>NUCLEOTIDE SEQUENCE [LARGE SCALE GENOMIC DNA]</scope>
    <source>
        <strain evidence="1 2">DSM 29781</strain>
    </source>
</reference>
<dbReference type="AlphaFoldDB" id="A0A7W8HK42"/>
<evidence type="ECO:0000313" key="1">
    <source>
        <dbReference type="EMBL" id="MBB5273527.1"/>
    </source>
</evidence>
<dbReference type="InterPro" id="IPR003718">
    <property type="entry name" value="OsmC/Ohr_fam"/>
</dbReference>
<organism evidence="1 2">
    <name type="scientific">Quisquiliibacterium transsilvanicum</name>
    <dbReference type="NCBI Taxonomy" id="1549638"/>
    <lineage>
        <taxon>Bacteria</taxon>
        <taxon>Pseudomonadati</taxon>
        <taxon>Pseudomonadota</taxon>
        <taxon>Betaproteobacteria</taxon>
        <taxon>Burkholderiales</taxon>
        <taxon>Burkholderiaceae</taxon>
        <taxon>Quisquiliibacterium</taxon>
    </lineage>
</organism>